<feature type="transmembrane region" description="Helical" evidence="8">
    <location>
        <begin position="230"/>
        <end position="251"/>
    </location>
</feature>
<feature type="transmembrane region" description="Helical" evidence="8">
    <location>
        <begin position="435"/>
        <end position="453"/>
    </location>
</feature>
<feature type="transmembrane region" description="Helical" evidence="8">
    <location>
        <begin position="398"/>
        <end position="423"/>
    </location>
</feature>
<feature type="transmembrane region" description="Helical" evidence="8">
    <location>
        <begin position="191"/>
        <end position="210"/>
    </location>
</feature>
<comment type="caution">
    <text evidence="10">The sequence shown here is derived from an EMBL/GenBank/DDBJ whole genome shotgun (WGS) entry which is preliminary data.</text>
</comment>
<sequence length="569" mass="60813">MATRDVGETTPLISQPEVSASDAAEPIKLSKFRLILLFSTLYFGVMLAAIDTTIVSTLLGHIGSDLNALDSVSWIAAGYTVAYSAFQPLYGKFSDIWGRKHVSITCTAMFAIGCAICGVAPGLKLLVFGRFVSGVGAGGMLSMSTVTVSDYVSLRSRGIFQGIGNVCFGVGASLGSVLGGWITAYSGWRTAFTAQVPPIILAIIAQFILLKEKPVLNTTSRKTWERIDWLGSFTLVSSLLMFMLAITTGGVHFNWVSWQMLLMLSTTVALFSVFWYAEKHIAIEPVMPLDILMHKTIFNACLTNFISSGAVFAFIFYCPIFLQALYHYSYIVVGHRIVANFAGVVTGSLGSGIIMRRTGKYHSLGVRCCSLMTLGSLILLLTPYVGPGVAGSAVYQSLSYFLTGVGYSGMLTVTLLALIAAVDPQFQATTTAAQYTFRGAGSSLGIAIAAAIFSNVLNTNLIRKIGVDTDETAKIVDTVSKSLEAIWDQPAEFQPSIIASYKNAGLAVLAFTTACGLIAIFTCSQMDEHDLERRPPAVTSSDHSDSLQNNEAGDLPRASTPPGPLVGEP</sequence>
<dbReference type="InterPro" id="IPR036259">
    <property type="entry name" value="MFS_trans_sf"/>
</dbReference>
<dbReference type="Pfam" id="PF07690">
    <property type="entry name" value="MFS_1"/>
    <property type="match status" value="1"/>
</dbReference>
<dbReference type="InterPro" id="IPR020846">
    <property type="entry name" value="MFS_dom"/>
</dbReference>
<reference evidence="10 11" key="1">
    <citation type="journal article" date="2023" name="Elife">
        <title>Identification of key yeast species and microbe-microbe interactions impacting larval growth of Drosophila in the wild.</title>
        <authorList>
            <person name="Mure A."/>
            <person name="Sugiura Y."/>
            <person name="Maeda R."/>
            <person name="Honda K."/>
            <person name="Sakurai N."/>
            <person name="Takahashi Y."/>
            <person name="Watada M."/>
            <person name="Katoh T."/>
            <person name="Gotoh A."/>
            <person name="Gotoh Y."/>
            <person name="Taniguchi I."/>
            <person name="Nakamura K."/>
            <person name="Hayashi T."/>
            <person name="Katayama T."/>
            <person name="Uemura T."/>
            <person name="Hattori Y."/>
        </authorList>
    </citation>
    <scope>NUCLEOTIDE SEQUENCE [LARGE SCALE GENOMIC DNA]</scope>
    <source>
        <strain evidence="10 11">SB-73</strain>
    </source>
</reference>
<keyword evidence="4 8" id="KW-0812">Transmembrane</keyword>
<dbReference type="SUPFAM" id="SSF103473">
    <property type="entry name" value="MFS general substrate transporter"/>
    <property type="match status" value="1"/>
</dbReference>
<dbReference type="PANTHER" id="PTHR23501">
    <property type="entry name" value="MAJOR FACILITATOR SUPERFAMILY"/>
    <property type="match status" value="1"/>
</dbReference>
<evidence type="ECO:0000256" key="1">
    <source>
        <dbReference type="ARBA" id="ARBA00004127"/>
    </source>
</evidence>
<gene>
    <name evidence="10" type="ORF">DASB73_016910</name>
</gene>
<evidence type="ECO:0000256" key="7">
    <source>
        <dbReference type="SAM" id="MobiDB-lite"/>
    </source>
</evidence>
<feature type="compositionally biased region" description="Pro residues" evidence="7">
    <location>
        <begin position="559"/>
        <end position="569"/>
    </location>
</feature>
<dbReference type="Gene3D" id="1.20.1250.20">
    <property type="entry name" value="MFS general substrate transporter like domains"/>
    <property type="match status" value="1"/>
</dbReference>
<dbReference type="EMBL" id="BTGC01000003">
    <property type="protein sequence ID" value="GMM50733.1"/>
    <property type="molecule type" value="Genomic_DNA"/>
</dbReference>
<dbReference type="Gene3D" id="1.20.1720.10">
    <property type="entry name" value="Multidrug resistance protein D"/>
    <property type="match status" value="1"/>
</dbReference>
<evidence type="ECO:0000256" key="2">
    <source>
        <dbReference type="ARBA" id="ARBA00008335"/>
    </source>
</evidence>
<dbReference type="GO" id="GO:0012505">
    <property type="term" value="C:endomembrane system"/>
    <property type="evidence" value="ECO:0007669"/>
    <property type="project" value="UniProtKB-SubCell"/>
</dbReference>
<evidence type="ECO:0000259" key="9">
    <source>
        <dbReference type="PROSITE" id="PS50850"/>
    </source>
</evidence>
<comment type="subcellular location">
    <subcellularLocation>
        <location evidence="1">Endomembrane system</location>
        <topology evidence="1">Multi-pass membrane protein</topology>
    </subcellularLocation>
</comment>
<feature type="transmembrane region" description="Helical" evidence="8">
    <location>
        <begin position="166"/>
        <end position="185"/>
    </location>
</feature>
<proteinExistence type="inferred from homology"/>
<dbReference type="Proteomes" id="UP001362899">
    <property type="component" value="Unassembled WGS sequence"/>
</dbReference>
<dbReference type="GO" id="GO:0000329">
    <property type="term" value="C:fungal-type vacuole membrane"/>
    <property type="evidence" value="ECO:0007669"/>
    <property type="project" value="TreeGrafter"/>
</dbReference>
<feature type="transmembrane region" description="Helical" evidence="8">
    <location>
        <begin position="328"/>
        <end position="352"/>
    </location>
</feature>
<name>A0AAV5RH06_STABA</name>
<keyword evidence="11" id="KW-1185">Reference proteome</keyword>
<feature type="transmembrane region" description="Helical" evidence="8">
    <location>
        <begin position="34"/>
        <end position="59"/>
    </location>
</feature>
<feature type="transmembrane region" description="Helical" evidence="8">
    <location>
        <begin position="504"/>
        <end position="524"/>
    </location>
</feature>
<evidence type="ECO:0000256" key="6">
    <source>
        <dbReference type="ARBA" id="ARBA00023136"/>
    </source>
</evidence>
<accession>A0AAV5RH06</accession>
<dbReference type="InterPro" id="IPR011701">
    <property type="entry name" value="MFS"/>
</dbReference>
<evidence type="ECO:0000256" key="4">
    <source>
        <dbReference type="ARBA" id="ARBA00022692"/>
    </source>
</evidence>
<evidence type="ECO:0000313" key="10">
    <source>
        <dbReference type="EMBL" id="GMM50733.1"/>
    </source>
</evidence>
<feature type="transmembrane region" description="Helical" evidence="8">
    <location>
        <begin position="364"/>
        <end position="386"/>
    </location>
</feature>
<keyword evidence="5 8" id="KW-1133">Transmembrane helix</keyword>
<feature type="region of interest" description="Disordered" evidence="7">
    <location>
        <begin position="532"/>
        <end position="569"/>
    </location>
</feature>
<dbReference type="PROSITE" id="PS50850">
    <property type="entry name" value="MFS"/>
    <property type="match status" value="1"/>
</dbReference>
<organism evidence="10 11">
    <name type="scientific">Starmerella bacillaris</name>
    <name type="common">Yeast</name>
    <name type="synonym">Candida zemplinina</name>
    <dbReference type="NCBI Taxonomy" id="1247836"/>
    <lineage>
        <taxon>Eukaryota</taxon>
        <taxon>Fungi</taxon>
        <taxon>Dikarya</taxon>
        <taxon>Ascomycota</taxon>
        <taxon>Saccharomycotina</taxon>
        <taxon>Dipodascomycetes</taxon>
        <taxon>Dipodascales</taxon>
        <taxon>Trichomonascaceae</taxon>
        <taxon>Starmerella</taxon>
    </lineage>
</organism>
<feature type="transmembrane region" description="Helical" evidence="8">
    <location>
        <begin position="257"/>
        <end position="277"/>
    </location>
</feature>
<comment type="similarity">
    <text evidence="2">Belongs to the major facilitator superfamily.</text>
</comment>
<dbReference type="GO" id="GO:0015174">
    <property type="term" value="F:basic amino acid transmembrane transporter activity"/>
    <property type="evidence" value="ECO:0007669"/>
    <property type="project" value="TreeGrafter"/>
</dbReference>
<protein>
    <submittedName>
        <fullName evidence="10">Vba1 protein</fullName>
    </submittedName>
</protein>
<evidence type="ECO:0000256" key="5">
    <source>
        <dbReference type="ARBA" id="ARBA00022989"/>
    </source>
</evidence>
<feature type="transmembrane region" description="Helical" evidence="8">
    <location>
        <begin position="297"/>
        <end position="322"/>
    </location>
</feature>
<feature type="compositionally biased region" description="Polar residues" evidence="7">
    <location>
        <begin position="538"/>
        <end position="551"/>
    </location>
</feature>
<keyword evidence="3" id="KW-0813">Transport</keyword>
<evidence type="ECO:0000313" key="11">
    <source>
        <dbReference type="Proteomes" id="UP001362899"/>
    </source>
</evidence>
<evidence type="ECO:0000256" key="8">
    <source>
        <dbReference type="SAM" id="Phobius"/>
    </source>
</evidence>
<evidence type="ECO:0000256" key="3">
    <source>
        <dbReference type="ARBA" id="ARBA00022448"/>
    </source>
</evidence>
<feature type="transmembrane region" description="Helical" evidence="8">
    <location>
        <begin position="135"/>
        <end position="154"/>
    </location>
</feature>
<dbReference type="PANTHER" id="PTHR23501:SF191">
    <property type="entry name" value="VACUOLAR BASIC AMINO ACID TRANSPORTER 4"/>
    <property type="match status" value="1"/>
</dbReference>
<keyword evidence="6 8" id="KW-0472">Membrane</keyword>
<dbReference type="AlphaFoldDB" id="A0AAV5RH06"/>
<feature type="transmembrane region" description="Helical" evidence="8">
    <location>
        <begin position="102"/>
        <end position="123"/>
    </location>
</feature>
<feature type="domain" description="Major facilitator superfamily (MFS) profile" evidence="9">
    <location>
        <begin position="37"/>
        <end position="528"/>
    </location>
</feature>
<feature type="transmembrane region" description="Helical" evidence="8">
    <location>
        <begin position="71"/>
        <end position="90"/>
    </location>
</feature>